<dbReference type="RefSeq" id="WP_334415932.1">
    <property type="nucleotide sequence ID" value="NZ_JAZHRV010000001.1"/>
</dbReference>
<proteinExistence type="predicted"/>
<reference evidence="1 2" key="1">
    <citation type="submission" date="2024-02" db="EMBL/GenBank/DDBJ databases">
        <title>Adaptive strategies in a cosmopolitan and abundant soil bacterium.</title>
        <authorList>
            <person name="Carini P."/>
        </authorList>
    </citation>
    <scope>NUCLEOTIDE SEQUENCE [LARGE SCALE GENOMIC DNA]</scope>
    <source>
        <strain evidence="1 2">AZCC 1608</strain>
    </source>
</reference>
<protein>
    <submittedName>
        <fullName evidence="1">Uncharacterized protein (DUF488 family)</fullName>
    </submittedName>
</protein>
<dbReference type="Proteomes" id="UP001364224">
    <property type="component" value="Unassembled WGS sequence"/>
</dbReference>
<name>A0ABU8B321_9BRAD</name>
<dbReference type="PANTHER" id="PTHR39337">
    <property type="entry name" value="BLR5642 PROTEIN"/>
    <property type="match status" value="1"/>
</dbReference>
<dbReference type="PIRSF" id="PIRSF024492">
    <property type="entry name" value="UCP024492"/>
    <property type="match status" value="1"/>
</dbReference>
<evidence type="ECO:0000313" key="2">
    <source>
        <dbReference type="Proteomes" id="UP001364224"/>
    </source>
</evidence>
<gene>
    <name evidence="1" type="ORF">V1286_000441</name>
</gene>
<dbReference type="InterPro" id="IPR014519">
    <property type="entry name" value="UCP024492"/>
</dbReference>
<keyword evidence="2" id="KW-1185">Reference proteome</keyword>
<comment type="caution">
    <text evidence="1">The sequence shown here is derived from an EMBL/GenBank/DDBJ whole genome shotgun (WGS) entry which is preliminary data.</text>
</comment>
<dbReference type="PANTHER" id="PTHR39337:SF1">
    <property type="entry name" value="BLR5642 PROTEIN"/>
    <property type="match status" value="1"/>
</dbReference>
<evidence type="ECO:0000313" key="1">
    <source>
        <dbReference type="EMBL" id="MEH2552912.1"/>
    </source>
</evidence>
<dbReference type="InterPro" id="IPR007438">
    <property type="entry name" value="DUF488"/>
</dbReference>
<organism evidence="1 2">
    <name type="scientific">Bradyrhizobium algeriense</name>
    <dbReference type="NCBI Taxonomy" id="634784"/>
    <lineage>
        <taxon>Bacteria</taxon>
        <taxon>Pseudomonadati</taxon>
        <taxon>Pseudomonadota</taxon>
        <taxon>Alphaproteobacteria</taxon>
        <taxon>Hyphomicrobiales</taxon>
        <taxon>Nitrobacteraceae</taxon>
        <taxon>Bradyrhizobium</taxon>
    </lineage>
</organism>
<sequence>MTKLFTTGYEGSNPADLFATLQKSGVTLLIDVRDVPISRKPGFSKSALARGLDEVGIRYLHLKALGDPKPGRIAAREGRFSDFRRIFSAHMMTTAAQQALSEAVAAASESISCLLCFERDHTNCHRCIVAESMAQRAKFSLVHLTATPLVARTTSRGGICSNDRTPAYIG</sequence>
<dbReference type="EMBL" id="JAZHRV010000001">
    <property type="protein sequence ID" value="MEH2552912.1"/>
    <property type="molecule type" value="Genomic_DNA"/>
</dbReference>
<accession>A0ABU8B321</accession>
<dbReference type="Pfam" id="PF04343">
    <property type="entry name" value="DUF488"/>
    <property type="match status" value="1"/>
</dbReference>